<comment type="caution">
    <text evidence="2">The sequence shown here is derived from an EMBL/GenBank/DDBJ whole genome shotgun (WGS) entry which is preliminary data.</text>
</comment>
<name>A0ABQ9NRI1_9PEZI</name>
<gene>
    <name evidence="2" type="ORF">H2201_005532</name>
</gene>
<evidence type="ECO:0000313" key="2">
    <source>
        <dbReference type="EMBL" id="KAJ9663571.1"/>
    </source>
</evidence>
<feature type="chain" id="PRO_5046423569" evidence="1">
    <location>
        <begin position="18"/>
        <end position="122"/>
    </location>
</feature>
<protein>
    <submittedName>
        <fullName evidence="2">Uncharacterized protein</fullName>
    </submittedName>
</protein>
<organism evidence="2 3">
    <name type="scientific">Coniosporium apollinis</name>
    <dbReference type="NCBI Taxonomy" id="61459"/>
    <lineage>
        <taxon>Eukaryota</taxon>
        <taxon>Fungi</taxon>
        <taxon>Dikarya</taxon>
        <taxon>Ascomycota</taxon>
        <taxon>Pezizomycotina</taxon>
        <taxon>Dothideomycetes</taxon>
        <taxon>Dothideomycetes incertae sedis</taxon>
        <taxon>Coniosporium</taxon>
    </lineage>
</organism>
<dbReference type="Proteomes" id="UP001172684">
    <property type="component" value="Unassembled WGS sequence"/>
</dbReference>
<evidence type="ECO:0000313" key="3">
    <source>
        <dbReference type="Proteomes" id="UP001172684"/>
    </source>
</evidence>
<reference evidence="2" key="1">
    <citation type="submission" date="2022-10" db="EMBL/GenBank/DDBJ databases">
        <title>Culturing micro-colonial fungi from biological soil crusts in the Mojave desert and describing Neophaeococcomyces mojavensis, and introducing the new genera and species Taxawa tesnikishii.</title>
        <authorList>
            <person name="Kurbessoian T."/>
            <person name="Stajich J.E."/>
        </authorList>
    </citation>
    <scope>NUCLEOTIDE SEQUENCE</scope>
    <source>
        <strain evidence="2">TK_1</strain>
    </source>
</reference>
<evidence type="ECO:0000256" key="1">
    <source>
        <dbReference type="SAM" id="SignalP"/>
    </source>
</evidence>
<keyword evidence="1" id="KW-0732">Signal</keyword>
<keyword evidence="3" id="KW-1185">Reference proteome</keyword>
<dbReference type="EMBL" id="JAPDRL010000042">
    <property type="protein sequence ID" value="KAJ9663571.1"/>
    <property type="molecule type" value="Genomic_DNA"/>
</dbReference>
<proteinExistence type="predicted"/>
<feature type="signal peptide" evidence="1">
    <location>
        <begin position="1"/>
        <end position="17"/>
    </location>
</feature>
<accession>A0ABQ9NRI1</accession>
<sequence length="122" mass="13611">MRLWNHLVFAAFASAKATPFCSSFLGIQTATQTSTVVETTVIPGPTVTAFTTTGTDTIVDTVTKYSTLTVVVPEVATVTERTTTTTTSITILLKRDAERYRPHHDYYYADRSYADFYGTYFR</sequence>